<keyword evidence="5" id="KW-1133">Transmembrane helix</keyword>
<feature type="transmembrane region" description="Helical" evidence="5">
    <location>
        <begin position="456"/>
        <end position="473"/>
    </location>
</feature>
<dbReference type="PANTHER" id="PTHR35473:SF3">
    <property type="entry name" value="1-ACYL-SN-GLYCEROL-3-PHOSPHATE ACYLTRANSFERASE"/>
    <property type="match status" value="1"/>
</dbReference>
<feature type="transmembrane region" description="Helical" evidence="5">
    <location>
        <begin position="417"/>
        <end position="436"/>
    </location>
</feature>
<dbReference type="Proteomes" id="UP000326939">
    <property type="component" value="Chromosome 3"/>
</dbReference>
<dbReference type="SUPFAM" id="SSF51735">
    <property type="entry name" value="NAD(P)-binding Rossmann-fold domains"/>
    <property type="match status" value="1"/>
</dbReference>
<dbReference type="CDD" id="cd08958">
    <property type="entry name" value="FR_SDR_e"/>
    <property type="match status" value="1"/>
</dbReference>
<organism evidence="7 8">
    <name type="scientific">Salix brachista</name>
    <dbReference type="NCBI Taxonomy" id="2182728"/>
    <lineage>
        <taxon>Eukaryota</taxon>
        <taxon>Viridiplantae</taxon>
        <taxon>Streptophyta</taxon>
        <taxon>Embryophyta</taxon>
        <taxon>Tracheophyta</taxon>
        <taxon>Spermatophyta</taxon>
        <taxon>Magnoliopsida</taxon>
        <taxon>eudicotyledons</taxon>
        <taxon>Gunneridae</taxon>
        <taxon>Pentapetalae</taxon>
        <taxon>rosids</taxon>
        <taxon>fabids</taxon>
        <taxon>Malpighiales</taxon>
        <taxon>Salicaceae</taxon>
        <taxon>Saliceae</taxon>
        <taxon>Salix</taxon>
    </lineage>
</organism>
<dbReference type="Pfam" id="PF01370">
    <property type="entry name" value="Epimerase"/>
    <property type="match status" value="1"/>
</dbReference>
<evidence type="ECO:0000256" key="2">
    <source>
        <dbReference type="ARBA" id="ARBA00023002"/>
    </source>
</evidence>
<keyword evidence="8" id="KW-1185">Reference proteome</keyword>
<keyword evidence="5" id="KW-0472">Membrane</keyword>
<evidence type="ECO:0000259" key="6">
    <source>
        <dbReference type="Pfam" id="PF01370"/>
    </source>
</evidence>
<evidence type="ECO:0000256" key="5">
    <source>
        <dbReference type="SAM" id="Phobius"/>
    </source>
</evidence>
<dbReference type="InterPro" id="IPR036291">
    <property type="entry name" value="NAD(P)-bd_dom_sf"/>
</dbReference>
<comment type="caution">
    <text evidence="7">The sequence shown here is derived from an EMBL/GenBank/DDBJ whole genome shotgun (WGS) entry which is preliminary data.</text>
</comment>
<dbReference type="PANTHER" id="PTHR35473">
    <property type="entry name" value="1-ACYL-SN-GLYCEROL-3-PHOSPHATE ACYLTRANSFERASE"/>
    <property type="match status" value="1"/>
</dbReference>
<dbReference type="Gene3D" id="3.40.50.720">
    <property type="entry name" value="NAD(P)-binding Rossmann-like Domain"/>
    <property type="match status" value="1"/>
</dbReference>
<accession>A0A5N5NBR8</accession>
<reference evidence="8" key="1">
    <citation type="journal article" date="2019" name="Gigascience">
        <title>De novo genome assembly of the endangered Acer yangbiense, a plant species with extremely small populations endemic to Yunnan Province, China.</title>
        <authorList>
            <person name="Yang J."/>
            <person name="Wariss H.M."/>
            <person name="Tao L."/>
            <person name="Zhang R."/>
            <person name="Yun Q."/>
            <person name="Hollingsworth P."/>
            <person name="Dao Z."/>
            <person name="Luo G."/>
            <person name="Guo H."/>
            <person name="Ma Y."/>
            <person name="Sun W."/>
        </authorList>
    </citation>
    <scope>NUCLEOTIDE SEQUENCE [LARGE SCALE GENOMIC DNA]</scope>
    <source>
        <strain evidence="8">cv. br00</strain>
    </source>
</reference>
<evidence type="ECO:0000256" key="3">
    <source>
        <dbReference type="ARBA" id="ARBA00023445"/>
    </source>
</evidence>
<evidence type="ECO:0000313" key="7">
    <source>
        <dbReference type="EMBL" id="KAB5564592.1"/>
    </source>
</evidence>
<keyword evidence="5" id="KW-0812">Transmembrane</keyword>
<dbReference type="InterPro" id="IPR001509">
    <property type="entry name" value="Epimerase_deHydtase"/>
</dbReference>
<dbReference type="Pfam" id="PF12159">
    <property type="entry name" value="DUF3593"/>
    <property type="match status" value="1"/>
</dbReference>
<comment type="similarity">
    <text evidence="3">Belongs to the NAD(P)-dependent epimerase/dehydratase family. Dihydroflavonol-4-reductase subfamily.</text>
</comment>
<feature type="domain" description="NAD-dependent epimerase/dehydratase" evidence="6">
    <location>
        <begin position="5"/>
        <end position="261"/>
    </location>
</feature>
<dbReference type="FunFam" id="3.40.50.720:FF:000085">
    <property type="entry name" value="Dihydroflavonol reductase"/>
    <property type="match status" value="1"/>
</dbReference>
<feature type="region of interest" description="Disordered" evidence="4">
    <location>
        <begin position="476"/>
        <end position="498"/>
    </location>
</feature>
<feature type="compositionally biased region" description="Basic and acidic residues" evidence="4">
    <location>
        <begin position="477"/>
        <end position="498"/>
    </location>
</feature>
<dbReference type="InterPro" id="IPR021995">
    <property type="entry name" value="DUF3593"/>
</dbReference>
<sequence length="498" mass="55211">MATKVCVTGGSGYIGSWLVRKLLVKGYTVHATLRNLEDRSKVDLLNSLPNADTNLVLFQADIYNAHEFDDAIQGCEFVFHVATPMQHDPKSSQYKDRVEATVAGVRIIADCCIKSQTVKRLIYTATVLASSPLNEDGSGYKSCMDESCWTPSDHLPLTYANDYVLEYTKAKTLAEKELLIYNEMEDAKLEVVTLLSGLVAGETIQSHLPLSVQVILSPFTGNMFGYYQGLKFMEEVLGSVPLVDIDDVCEAHIFCMENPSMKGRYLCAAADPTVREIKACLEENHPEFKIDEKFREEAEIRGIKCDSSKLKEMGFEVPISLIPVSYVGSCYFLQNLPRDPVRVGKDLNLTEKTRLGGCKRKKRVVCGAGLIFPVDPWAPNIDSQSIASQLFAFSLFPYIGFLYYITKSKSAPKLTLFGFYFLLAFVGATIPAGIYAKVNYGTSLSNVDWLHGGAESLLTLTNLFIVLGLRQALRNENAPKKSSSDPVSEIKEEKKPSV</sequence>
<protein>
    <recommendedName>
        <fullName evidence="6">NAD-dependent epimerase/dehydratase domain-containing protein</fullName>
    </recommendedName>
</protein>
<evidence type="ECO:0000256" key="1">
    <source>
        <dbReference type="ARBA" id="ARBA00022857"/>
    </source>
</evidence>
<feature type="transmembrane region" description="Helical" evidence="5">
    <location>
        <begin position="386"/>
        <end position="405"/>
    </location>
</feature>
<evidence type="ECO:0000256" key="4">
    <source>
        <dbReference type="SAM" id="MobiDB-lite"/>
    </source>
</evidence>
<dbReference type="EMBL" id="VDCV01000003">
    <property type="protein sequence ID" value="KAB5564592.1"/>
    <property type="molecule type" value="Genomic_DNA"/>
</dbReference>
<evidence type="ECO:0000313" key="8">
    <source>
        <dbReference type="Proteomes" id="UP000326939"/>
    </source>
</evidence>
<name>A0A5N5NBR8_9ROSI</name>
<dbReference type="GO" id="GO:0016491">
    <property type="term" value="F:oxidoreductase activity"/>
    <property type="evidence" value="ECO:0007669"/>
    <property type="project" value="UniProtKB-KW"/>
</dbReference>
<dbReference type="AlphaFoldDB" id="A0A5N5NBR8"/>
<keyword evidence="2" id="KW-0560">Oxidoreductase</keyword>
<proteinExistence type="inferred from homology"/>
<keyword evidence="1" id="KW-0521">NADP</keyword>
<gene>
    <name evidence="7" type="ORF">DKX38_004646</name>
</gene>